<dbReference type="GO" id="GO:0030335">
    <property type="term" value="P:positive regulation of cell migration"/>
    <property type="evidence" value="ECO:0007669"/>
    <property type="project" value="TreeGrafter"/>
</dbReference>
<reference evidence="4" key="1">
    <citation type="submission" date="2023-06" db="EMBL/GenBank/DDBJ databases">
        <title>Male Hemibagrus guttatus genome.</title>
        <authorList>
            <person name="Bian C."/>
        </authorList>
    </citation>
    <scope>NUCLEOTIDE SEQUENCE</scope>
    <source>
        <strain evidence="4">Male_cb2023</strain>
        <tissue evidence="4">Muscle</tissue>
    </source>
</reference>
<dbReference type="SUPFAM" id="SSF101912">
    <property type="entry name" value="Sema domain"/>
    <property type="match status" value="1"/>
</dbReference>
<name>A0AAE0VCU0_9TELE</name>
<evidence type="ECO:0000313" key="5">
    <source>
        <dbReference type="Proteomes" id="UP001274896"/>
    </source>
</evidence>
<proteinExistence type="predicted"/>
<dbReference type="InterPro" id="IPR001627">
    <property type="entry name" value="Semap_dom"/>
</dbReference>
<dbReference type="Proteomes" id="UP001274896">
    <property type="component" value="Unassembled WGS sequence"/>
</dbReference>
<organism evidence="4 5">
    <name type="scientific">Hemibagrus guttatus</name>
    <dbReference type="NCBI Taxonomy" id="175788"/>
    <lineage>
        <taxon>Eukaryota</taxon>
        <taxon>Metazoa</taxon>
        <taxon>Chordata</taxon>
        <taxon>Craniata</taxon>
        <taxon>Vertebrata</taxon>
        <taxon>Euteleostomi</taxon>
        <taxon>Actinopterygii</taxon>
        <taxon>Neopterygii</taxon>
        <taxon>Teleostei</taxon>
        <taxon>Ostariophysi</taxon>
        <taxon>Siluriformes</taxon>
        <taxon>Bagridae</taxon>
        <taxon>Hemibagrus</taxon>
    </lineage>
</organism>
<dbReference type="Gene3D" id="1.10.10.10">
    <property type="entry name" value="Winged helix-like DNA-binding domain superfamily/Winged helix DNA-binding domain"/>
    <property type="match status" value="1"/>
</dbReference>
<protein>
    <recommendedName>
        <fullName evidence="3">Sema domain-containing protein</fullName>
    </recommendedName>
</protein>
<dbReference type="PANTHER" id="PTHR11036">
    <property type="entry name" value="SEMAPHORIN"/>
    <property type="match status" value="1"/>
</dbReference>
<dbReference type="PANTHER" id="PTHR11036:SF14">
    <property type="entry name" value="SEMAPHORIN-4B"/>
    <property type="match status" value="1"/>
</dbReference>
<dbReference type="GO" id="GO:0071526">
    <property type="term" value="P:semaphorin-plexin signaling pathway"/>
    <property type="evidence" value="ECO:0007669"/>
    <property type="project" value="TreeGrafter"/>
</dbReference>
<comment type="caution">
    <text evidence="4">The sequence shown here is derived from an EMBL/GenBank/DDBJ whole genome shotgun (WGS) entry which is preliminary data.</text>
</comment>
<comment type="caution">
    <text evidence="2">Lacks conserved residue(s) required for the propagation of feature annotation.</text>
</comment>
<dbReference type="Gene3D" id="2.130.10.10">
    <property type="entry name" value="YVTN repeat-like/Quinoprotein amine dehydrogenase"/>
    <property type="match status" value="1"/>
</dbReference>
<dbReference type="Pfam" id="PF25787">
    <property type="entry name" value="HTH_SB"/>
    <property type="match status" value="1"/>
</dbReference>
<dbReference type="EMBL" id="JAUCMX010000004">
    <property type="protein sequence ID" value="KAK3548658.1"/>
    <property type="molecule type" value="Genomic_DNA"/>
</dbReference>
<feature type="domain" description="Sema" evidence="3">
    <location>
        <begin position="156"/>
        <end position="450"/>
    </location>
</feature>
<evidence type="ECO:0000313" key="4">
    <source>
        <dbReference type="EMBL" id="KAK3548658.1"/>
    </source>
</evidence>
<evidence type="ECO:0000256" key="2">
    <source>
        <dbReference type="PROSITE-ProRule" id="PRU00352"/>
    </source>
</evidence>
<dbReference type="GO" id="GO:0007411">
    <property type="term" value="P:axon guidance"/>
    <property type="evidence" value="ECO:0007669"/>
    <property type="project" value="TreeGrafter"/>
</dbReference>
<dbReference type="InterPro" id="IPR036352">
    <property type="entry name" value="Semap_dom_sf"/>
</dbReference>
<dbReference type="GO" id="GO:0001755">
    <property type="term" value="P:neural crest cell migration"/>
    <property type="evidence" value="ECO:0007669"/>
    <property type="project" value="TreeGrafter"/>
</dbReference>
<dbReference type="InterPro" id="IPR027231">
    <property type="entry name" value="Semaphorin"/>
</dbReference>
<dbReference type="InterPro" id="IPR057667">
    <property type="entry name" value="HTH_SB"/>
</dbReference>
<evidence type="ECO:0000259" key="3">
    <source>
        <dbReference type="PROSITE" id="PS51004"/>
    </source>
</evidence>
<keyword evidence="1" id="KW-0325">Glycoprotein</keyword>
<dbReference type="GO" id="GO:0005886">
    <property type="term" value="C:plasma membrane"/>
    <property type="evidence" value="ECO:0007669"/>
    <property type="project" value="TreeGrafter"/>
</dbReference>
<dbReference type="InterPro" id="IPR036388">
    <property type="entry name" value="WH-like_DNA-bd_sf"/>
</dbReference>
<dbReference type="InterPro" id="IPR015943">
    <property type="entry name" value="WD40/YVTN_repeat-like_dom_sf"/>
</dbReference>
<sequence length="450" mass="50204">MFMKVVNLARSDIRMESVAWHSFSACSLFLLTVNIFMTVSVLRAEEDVTPRLSFVYDMPRRFLDQLGCELEEKERFWSELDEVIESIPTGERVVIGADFNGHVGEGNTGDEEVMGKFGVKERNLEGQTPFRSGLAGVFWIIVLLQNPSLRQLAVTNLPISQSGKGYKAISKALGLPRTTVRAIIYKWQKHGTVENLPRSGRPTKITPRAQRQLIQEVTKDPTTTSKELQASLASVKFTWNTPERKRDECSFKGKNLQTDCFNYIKILLRVNATHLYVCGTYAFSPVCAHINTMDFSLVRSSTGKIVTEDGRNHCPYNPEYKSTAIMAGGDLYAATVSNFQGNEPIIYKSLGQGTTLKTESSLNWLQAVFLLFFKSLLTIPGGYSELLHYVGHNIGCSYWLACVLTLSVIDPYPTAVSLAWEIANLAEGSLWWAGAGGDVREPERADESRA</sequence>
<evidence type="ECO:0000256" key="1">
    <source>
        <dbReference type="ARBA" id="ARBA00023180"/>
    </source>
</evidence>
<gene>
    <name evidence="4" type="ORF">QTP70_016407</name>
</gene>
<keyword evidence="5" id="KW-1185">Reference proteome</keyword>
<accession>A0AAE0VCU0</accession>
<dbReference type="GO" id="GO:0045499">
    <property type="term" value="F:chemorepellent activity"/>
    <property type="evidence" value="ECO:0007669"/>
    <property type="project" value="TreeGrafter"/>
</dbReference>
<dbReference type="InterPro" id="IPR009057">
    <property type="entry name" value="Homeodomain-like_sf"/>
</dbReference>
<dbReference type="PROSITE" id="PS51004">
    <property type="entry name" value="SEMA"/>
    <property type="match status" value="1"/>
</dbReference>
<dbReference type="GO" id="GO:0030215">
    <property type="term" value="F:semaphorin receptor binding"/>
    <property type="evidence" value="ECO:0007669"/>
    <property type="project" value="InterPro"/>
</dbReference>
<dbReference type="SUPFAM" id="SSF46689">
    <property type="entry name" value="Homeodomain-like"/>
    <property type="match status" value="1"/>
</dbReference>
<dbReference type="AlphaFoldDB" id="A0AAE0VCU0"/>